<feature type="transmembrane region" description="Helical" evidence="1">
    <location>
        <begin position="218"/>
        <end position="239"/>
    </location>
</feature>
<accession>A0AAW8SUX2</accession>
<name>A0AAW8SUX2_9ENTE</name>
<feature type="transmembrane region" description="Helical" evidence="1">
    <location>
        <begin position="104"/>
        <end position="129"/>
    </location>
</feature>
<reference evidence="2" key="1">
    <citation type="submission" date="2023-03" db="EMBL/GenBank/DDBJ databases">
        <authorList>
            <person name="Shen W."/>
            <person name="Cai J."/>
        </authorList>
    </citation>
    <scope>NUCLEOTIDE SEQUENCE</scope>
    <source>
        <strain evidence="2">B646-2</strain>
    </source>
</reference>
<feature type="transmembrane region" description="Helical" evidence="1">
    <location>
        <begin position="57"/>
        <end position="77"/>
    </location>
</feature>
<feature type="transmembrane region" description="Helical" evidence="1">
    <location>
        <begin position="20"/>
        <end position="37"/>
    </location>
</feature>
<comment type="caution">
    <text evidence="2">The sequence shown here is derived from an EMBL/GenBank/DDBJ whole genome shotgun (WGS) entry which is preliminary data.</text>
</comment>
<evidence type="ECO:0000313" key="3">
    <source>
        <dbReference type="Proteomes" id="UP001249240"/>
    </source>
</evidence>
<evidence type="ECO:0000313" key="2">
    <source>
        <dbReference type="EMBL" id="MDT2538612.1"/>
    </source>
</evidence>
<dbReference type="Pfam" id="PF12730">
    <property type="entry name" value="ABC2_membrane_4"/>
    <property type="match status" value="1"/>
</dbReference>
<dbReference type="Proteomes" id="UP001249240">
    <property type="component" value="Unassembled WGS sequence"/>
</dbReference>
<feature type="transmembrane region" description="Helical" evidence="1">
    <location>
        <begin position="170"/>
        <end position="189"/>
    </location>
</feature>
<protein>
    <submittedName>
        <fullName evidence="2">ABC transporter permease</fullName>
    </submittedName>
</protein>
<keyword evidence="1" id="KW-0812">Transmembrane</keyword>
<keyword evidence="1" id="KW-0472">Membrane</keyword>
<organism evidence="2 3">
    <name type="scientific">Enterococcus raffinosus</name>
    <dbReference type="NCBI Taxonomy" id="71452"/>
    <lineage>
        <taxon>Bacteria</taxon>
        <taxon>Bacillati</taxon>
        <taxon>Bacillota</taxon>
        <taxon>Bacilli</taxon>
        <taxon>Lactobacillales</taxon>
        <taxon>Enterococcaceae</taxon>
        <taxon>Enterococcus</taxon>
    </lineage>
</organism>
<keyword evidence="1" id="KW-1133">Transmembrane helix</keyword>
<feature type="transmembrane region" description="Helical" evidence="1">
    <location>
        <begin position="141"/>
        <end position="163"/>
    </location>
</feature>
<sequence length="244" mass="27580">MLALLNIISAEWMKLKRNRIFAVCSLLALFASAFMVFKDLVIVEHPPENYQTWMMSVYVVVGAVLSILSGFIITFLMQREYEDRTINNVLTAPTSRLRFLMGKLAIWFLWYFGTLIGVVIIYTIGGWLIFANTFGMAGTKILITTLLKYCLLGFVAAVPLLTVSVLQRKLFYPTIMVALAFTGIEMFAMNMPFKMAKLIPWSAVVVQSLMDLPFKDDLITFGSIFLTGIVGFIAAYWLFKGQDL</sequence>
<proteinExistence type="predicted"/>
<gene>
    <name evidence="2" type="ORF">P7D78_10760</name>
</gene>
<dbReference type="RefSeq" id="WP_249024479.1">
    <property type="nucleotide sequence ID" value="NZ_CABLCA010000018.1"/>
</dbReference>
<evidence type="ECO:0000256" key="1">
    <source>
        <dbReference type="SAM" id="Phobius"/>
    </source>
</evidence>
<dbReference type="AlphaFoldDB" id="A0AAW8SUX2"/>
<dbReference type="EMBL" id="JARPXM010000009">
    <property type="protein sequence ID" value="MDT2538612.1"/>
    <property type="molecule type" value="Genomic_DNA"/>
</dbReference>